<accession>A0A7R9Q1G3</accession>
<evidence type="ECO:0000259" key="10">
    <source>
        <dbReference type="Pfam" id="PF22600"/>
    </source>
</evidence>
<comment type="similarity">
    <text evidence="8">Belongs to the DNA polymerase type-B-like family. GLD2 subfamily.</text>
</comment>
<dbReference type="EMBL" id="CAJPIZ010006059">
    <property type="protein sequence ID" value="CAG2109183.1"/>
    <property type="molecule type" value="Genomic_DNA"/>
</dbReference>
<dbReference type="GO" id="GO:0005737">
    <property type="term" value="C:cytoplasm"/>
    <property type="evidence" value="ECO:0007669"/>
    <property type="project" value="UniProtKB-SubCell"/>
</dbReference>
<dbReference type="CDD" id="cd05402">
    <property type="entry name" value="NT_PAP_TUTase"/>
    <property type="match status" value="1"/>
</dbReference>
<dbReference type="InterPro" id="IPR054708">
    <property type="entry name" value="MTPAP-like_central"/>
</dbReference>
<organism evidence="11">
    <name type="scientific">Medioppia subpectinata</name>
    <dbReference type="NCBI Taxonomy" id="1979941"/>
    <lineage>
        <taxon>Eukaryota</taxon>
        <taxon>Metazoa</taxon>
        <taxon>Ecdysozoa</taxon>
        <taxon>Arthropoda</taxon>
        <taxon>Chelicerata</taxon>
        <taxon>Arachnida</taxon>
        <taxon>Acari</taxon>
        <taxon>Acariformes</taxon>
        <taxon>Sarcoptiformes</taxon>
        <taxon>Oribatida</taxon>
        <taxon>Brachypylina</taxon>
        <taxon>Oppioidea</taxon>
        <taxon>Oppiidae</taxon>
        <taxon>Medioppia</taxon>
    </lineage>
</organism>
<dbReference type="InterPro" id="IPR002058">
    <property type="entry name" value="PAP_assoc"/>
</dbReference>
<protein>
    <recommendedName>
        <fullName evidence="13">PAP-associated domain-containing protein</fullName>
    </recommendedName>
</protein>
<reference evidence="11" key="1">
    <citation type="submission" date="2020-11" db="EMBL/GenBank/DDBJ databases">
        <authorList>
            <person name="Tran Van P."/>
        </authorList>
    </citation>
    <scope>NUCLEOTIDE SEQUENCE</scope>
</reference>
<dbReference type="PANTHER" id="PTHR12271:SF40">
    <property type="entry name" value="POLY(A) RNA POLYMERASE GLD2"/>
    <property type="match status" value="1"/>
</dbReference>
<keyword evidence="4" id="KW-0963">Cytoplasm</keyword>
<keyword evidence="6" id="KW-0479">Metal-binding</keyword>
<dbReference type="GO" id="GO:0046872">
    <property type="term" value="F:metal ion binding"/>
    <property type="evidence" value="ECO:0007669"/>
    <property type="project" value="UniProtKB-KW"/>
</dbReference>
<evidence type="ECO:0008006" key="13">
    <source>
        <dbReference type="Google" id="ProtNLM"/>
    </source>
</evidence>
<evidence type="ECO:0000256" key="1">
    <source>
        <dbReference type="ARBA" id="ARBA00001936"/>
    </source>
</evidence>
<evidence type="ECO:0000256" key="2">
    <source>
        <dbReference type="ARBA" id="ARBA00001946"/>
    </source>
</evidence>
<name>A0A7R9Q1G3_9ACAR</name>
<dbReference type="Pfam" id="PF03828">
    <property type="entry name" value="PAP_assoc"/>
    <property type="match status" value="1"/>
</dbReference>
<evidence type="ECO:0000256" key="7">
    <source>
        <dbReference type="ARBA" id="ARBA00022842"/>
    </source>
</evidence>
<evidence type="ECO:0000313" key="11">
    <source>
        <dbReference type="EMBL" id="CAD7628753.1"/>
    </source>
</evidence>
<dbReference type="Gene3D" id="1.10.1410.10">
    <property type="match status" value="1"/>
</dbReference>
<dbReference type="Pfam" id="PF22600">
    <property type="entry name" value="MTPAP-like_central"/>
    <property type="match status" value="1"/>
</dbReference>
<evidence type="ECO:0000313" key="12">
    <source>
        <dbReference type="Proteomes" id="UP000759131"/>
    </source>
</evidence>
<dbReference type="SUPFAM" id="SSF81631">
    <property type="entry name" value="PAP/OAS1 substrate-binding domain"/>
    <property type="match status" value="1"/>
</dbReference>
<dbReference type="EMBL" id="OC860634">
    <property type="protein sequence ID" value="CAD7628753.1"/>
    <property type="molecule type" value="Genomic_DNA"/>
</dbReference>
<evidence type="ECO:0000256" key="6">
    <source>
        <dbReference type="ARBA" id="ARBA00022723"/>
    </source>
</evidence>
<comment type="cofactor">
    <cofactor evidence="2">
        <name>Mg(2+)</name>
        <dbReference type="ChEBI" id="CHEBI:18420"/>
    </cofactor>
</comment>
<gene>
    <name evidence="11" type="ORF">OSB1V03_LOCUS9174</name>
</gene>
<comment type="subcellular location">
    <subcellularLocation>
        <location evidence="3">Cytoplasm</location>
    </subcellularLocation>
</comment>
<dbReference type="AlphaFoldDB" id="A0A7R9Q1G3"/>
<dbReference type="Gene3D" id="3.30.460.10">
    <property type="entry name" value="Beta Polymerase, domain 2"/>
    <property type="match status" value="1"/>
</dbReference>
<sequence>MDCFKKSAVESCDEKEYQKLKHCAFDFWAEHMNEGLNLYKNESLRLTAYKCLVETRTIRRETSDRQLCPKRQLCPEMTCTLNPYDQRFVDWDYIYNLKDETKIGDQFSQDLWHLYDTQSLHFKDIARKSWIRRDLSQCLTTSFAYDNFVDIFITGSTVNGFGTRDSDLDLCLVVSEFCPLEEMRKSDKLAILSEVEDIVCRQLEVEESQVIDARVPILRYIHPKTRIQVEINVNNEIGLKNSRLLYCYSKLDWRVAPICIAIKLWAKHFEIINSFSGSLSSYCVELMAIFYLQNTSPPLVPCLQETDSGLFGVRAEMWDYLELPDLKQLKSTSFATANEESLSELFAGFFRFYVQVFDFNRHVASVRLGRILEKQHFVSQMDSMQWQYICVEEPFSGHNAARTLYNPVAYDIRRIV</sequence>
<dbReference type="Proteomes" id="UP000759131">
    <property type="component" value="Unassembled WGS sequence"/>
</dbReference>
<keyword evidence="12" id="KW-1185">Reference proteome</keyword>
<evidence type="ECO:0000256" key="3">
    <source>
        <dbReference type="ARBA" id="ARBA00004496"/>
    </source>
</evidence>
<dbReference type="SUPFAM" id="SSF81301">
    <property type="entry name" value="Nucleotidyltransferase"/>
    <property type="match status" value="1"/>
</dbReference>
<evidence type="ECO:0000256" key="5">
    <source>
        <dbReference type="ARBA" id="ARBA00022679"/>
    </source>
</evidence>
<feature type="domain" description="PAP-associated" evidence="9">
    <location>
        <begin position="341"/>
        <end position="399"/>
    </location>
</feature>
<dbReference type="GO" id="GO:1990817">
    <property type="term" value="F:poly(A) RNA polymerase activity"/>
    <property type="evidence" value="ECO:0007669"/>
    <property type="project" value="UniProtKB-ARBA"/>
</dbReference>
<keyword evidence="5" id="KW-0808">Transferase</keyword>
<evidence type="ECO:0000256" key="4">
    <source>
        <dbReference type="ARBA" id="ARBA00022490"/>
    </source>
</evidence>
<dbReference type="PANTHER" id="PTHR12271">
    <property type="entry name" value="POLY A POLYMERASE CID PAP -RELATED"/>
    <property type="match status" value="1"/>
</dbReference>
<feature type="domain" description="Poly(A) RNA polymerase mitochondrial-like central palm" evidence="10">
    <location>
        <begin position="107"/>
        <end position="250"/>
    </location>
</feature>
<dbReference type="InterPro" id="IPR043519">
    <property type="entry name" value="NT_sf"/>
</dbReference>
<dbReference type="OrthoDB" id="2274644at2759"/>
<keyword evidence="7" id="KW-0460">Magnesium</keyword>
<evidence type="ECO:0000259" key="9">
    <source>
        <dbReference type="Pfam" id="PF03828"/>
    </source>
</evidence>
<proteinExistence type="inferred from homology"/>
<comment type="cofactor">
    <cofactor evidence="1">
        <name>Mn(2+)</name>
        <dbReference type="ChEBI" id="CHEBI:29035"/>
    </cofactor>
</comment>
<dbReference type="GO" id="GO:0031123">
    <property type="term" value="P:RNA 3'-end processing"/>
    <property type="evidence" value="ECO:0007669"/>
    <property type="project" value="TreeGrafter"/>
</dbReference>
<evidence type="ECO:0000256" key="8">
    <source>
        <dbReference type="ARBA" id="ARBA00038491"/>
    </source>
</evidence>